<dbReference type="GO" id="GO:0016705">
    <property type="term" value="F:oxidoreductase activity, acting on paired donors, with incorporation or reduction of molecular oxygen"/>
    <property type="evidence" value="ECO:0007669"/>
    <property type="project" value="InterPro"/>
</dbReference>
<keyword evidence="5 10" id="KW-0560">Oxidoreductase</keyword>
<sequence>QDLLSFLLCNGDENGNTLSDDDIKVNIMLLLMAGYDTTVVTLVFLVKQLYLNPHCYRQVLQEQLQITREKKESDDLQWGDLQKMKYSWRTAQETLRLNPPAEGGWRKAIVDISYGSFTIPKGWKLFWTPNSTHKKAEHFPDPEKFDPARFEGNAPAPYTFVPFGGGARMCPGNEFARMVILVFLHNIVKMFEWDLVDVNEKVVVDPFPAPADGMPIKLRRR</sequence>
<evidence type="ECO:0000313" key="12">
    <source>
        <dbReference type="EMBL" id="KAH9300639.1"/>
    </source>
</evidence>
<dbReference type="GO" id="GO:0005506">
    <property type="term" value="F:iron ion binding"/>
    <property type="evidence" value="ECO:0007669"/>
    <property type="project" value="InterPro"/>
</dbReference>
<feature type="non-terminal residue" evidence="12">
    <location>
        <position position="221"/>
    </location>
</feature>
<evidence type="ECO:0000256" key="10">
    <source>
        <dbReference type="RuleBase" id="RU000461"/>
    </source>
</evidence>
<evidence type="ECO:0000256" key="1">
    <source>
        <dbReference type="ARBA" id="ARBA00005122"/>
    </source>
</evidence>
<keyword evidence="6 9" id="KW-0408">Iron</keyword>
<dbReference type="GO" id="GO:0042617">
    <property type="term" value="P:paclitaxel biosynthetic process"/>
    <property type="evidence" value="ECO:0007669"/>
    <property type="project" value="UniProtKB-KW"/>
</dbReference>
<evidence type="ECO:0000256" key="6">
    <source>
        <dbReference type="ARBA" id="ARBA00023004"/>
    </source>
</evidence>
<evidence type="ECO:0000256" key="8">
    <source>
        <dbReference type="ARBA" id="ARBA00023059"/>
    </source>
</evidence>
<dbReference type="InterPro" id="IPR002401">
    <property type="entry name" value="Cyt_P450_E_grp-I"/>
</dbReference>
<protein>
    <recommendedName>
        <fullName evidence="14">Cytochrome P450</fullName>
    </recommendedName>
</protein>
<evidence type="ECO:0000256" key="5">
    <source>
        <dbReference type="ARBA" id="ARBA00023002"/>
    </source>
</evidence>
<evidence type="ECO:0000256" key="9">
    <source>
        <dbReference type="PIRSR" id="PIRSR602401-1"/>
    </source>
</evidence>
<dbReference type="PRINTS" id="PR00463">
    <property type="entry name" value="EP450I"/>
</dbReference>
<dbReference type="PANTHER" id="PTHR24286:SF384">
    <property type="entry name" value="P450, PUTATIVE (EUROFUNG)-RELATED"/>
    <property type="match status" value="1"/>
</dbReference>
<dbReference type="InterPro" id="IPR036396">
    <property type="entry name" value="Cyt_P450_sf"/>
</dbReference>
<dbReference type="GO" id="GO:0004497">
    <property type="term" value="F:monooxygenase activity"/>
    <property type="evidence" value="ECO:0007669"/>
    <property type="project" value="UniProtKB-KW"/>
</dbReference>
<gene>
    <name evidence="12" type="ORF">KI387_012222</name>
</gene>
<keyword evidence="3 9" id="KW-0349">Heme</keyword>
<evidence type="ECO:0000256" key="3">
    <source>
        <dbReference type="ARBA" id="ARBA00022617"/>
    </source>
</evidence>
<accession>A0AA38FC58</accession>
<keyword evidence="11" id="KW-0812">Transmembrane</keyword>
<keyword evidence="11" id="KW-1133">Transmembrane helix</keyword>
<dbReference type="PRINTS" id="PR00385">
    <property type="entry name" value="P450"/>
</dbReference>
<comment type="pathway">
    <text evidence="1">Alkaloid biosynthesis; taxol biosynthesis.</text>
</comment>
<evidence type="ECO:0000256" key="11">
    <source>
        <dbReference type="SAM" id="Phobius"/>
    </source>
</evidence>
<comment type="cofactor">
    <cofactor evidence="9">
        <name>heme</name>
        <dbReference type="ChEBI" id="CHEBI:30413"/>
    </cofactor>
</comment>
<evidence type="ECO:0008006" key="14">
    <source>
        <dbReference type="Google" id="ProtNLM"/>
    </source>
</evidence>
<name>A0AA38FC58_TAXCH</name>
<keyword evidence="13" id="KW-1185">Reference proteome</keyword>
<dbReference type="InterPro" id="IPR001128">
    <property type="entry name" value="Cyt_P450"/>
</dbReference>
<feature type="binding site" description="axial binding residue" evidence="9">
    <location>
        <position position="170"/>
    </location>
    <ligand>
        <name>heme</name>
        <dbReference type="ChEBI" id="CHEBI:30413"/>
    </ligand>
    <ligandPart>
        <name>Fe</name>
        <dbReference type="ChEBI" id="CHEBI:18248"/>
    </ligandPart>
</feature>
<dbReference type="Pfam" id="PF00067">
    <property type="entry name" value="p450"/>
    <property type="match status" value="1"/>
</dbReference>
<dbReference type="OMA" id="GYEWELI"/>
<dbReference type="PROSITE" id="PS00086">
    <property type="entry name" value="CYTOCHROME_P450"/>
    <property type="match status" value="1"/>
</dbReference>
<dbReference type="AlphaFoldDB" id="A0AA38FC58"/>
<evidence type="ECO:0000256" key="4">
    <source>
        <dbReference type="ARBA" id="ARBA00022723"/>
    </source>
</evidence>
<dbReference type="GO" id="GO:0020037">
    <property type="term" value="F:heme binding"/>
    <property type="evidence" value="ECO:0007669"/>
    <property type="project" value="InterPro"/>
</dbReference>
<reference evidence="12 13" key="1">
    <citation type="journal article" date="2021" name="Nat. Plants">
        <title>The Taxus genome provides insights into paclitaxel biosynthesis.</title>
        <authorList>
            <person name="Xiong X."/>
            <person name="Gou J."/>
            <person name="Liao Q."/>
            <person name="Li Y."/>
            <person name="Zhou Q."/>
            <person name="Bi G."/>
            <person name="Li C."/>
            <person name="Du R."/>
            <person name="Wang X."/>
            <person name="Sun T."/>
            <person name="Guo L."/>
            <person name="Liang H."/>
            <person name="Lu P."/>
            <person name="Wu Y."/>
            <person name="Zhang Z."/>
            <person name="Ro D.K."/>
            <person name="Shang Y."/>
            <person name="Huang S."/>
            <person name="Yan J."/>
        </authorList>
    </citation>
    <scope>NUCLEOTIDE SEQUENCE [LARGE SCALE GENOMIC DNA]</scope>
    <source>
        <strain evidence="12">Ta-2019</strain>
    </source>
</reference>
<dbReference type="SUPFAM" id="SSF48264">
    <property type="entry name" value="Cytochrome P450"/>
    <property type="match status" value="1"/>
</dbReference>
<keyword evidence="4 9" id="KW-0479">Metal-binding</keyword>
<dbReference type="PANTHER" id="PTHR24286">
    <property type="entry name" value="CYTOCHROME P450 26"/>
    <property type="match status" value="1"/>
</dbReference>
<keyword evidence="7 10" id="KW-0503">Monooxygenase</keyword>
<organism evidence="12 13">
    <name type="scientific">Taxus chinensis</name>
    <name type="common">Chinese yew</name>
    <name type="synonym">Taxus wallichiana var. chinensis</name>
    <dbReference type="NCBI Taxonomy" id="29808"/>
    <lineage>
        <taxon>Eukaryota</taxon>
        <taxon>Viridiplantae</taxon>
        <taxon>Streptophyta</taxon>
        <taxon>Embryophyta</taxon>
        <taxon>Tracheophyta</taxon>
        <taxon>Spermatophyta</taxon>
        <taxon>Pinopsida</taxon>
        <taxon>Pinidae</taxon>
        <taxon>Conifers II</taxon>
        <taxon>Cupressales</taxon>
        <taxon>Taxaceae</taxon>
        <taxon>Taxus</taxon>
    </lineage>
</organism>
<dbReference type="Proteomes" id="UP000824469">
    <property type="component" value="Unassembled WGS sequence"/>
</dbReference>
<evidence type="ECO:0000256" key="2">
    <source>
        <dbReference type="ARBA" id="ARBA00010617"/>
    </source>
</evidence>
<proteinExistence type="inferred from homology"/>
<feature type="transmembrane region" description="Helical" evidence="11">
    <location>
        <begin position="27"/>
        <end position="46"/>
    </location>
</feature>
<evidence type="ECO:0000313" key="13">
    <source>
        <dbReference type="Proteomes" id="UP000824469"/>
    </source>
</evidence>
<dbReference type="Gene3D" id="1.10.630.10">
    <property type="entry name" value="Cytochrome P450"/>
    <property type="match status" value="1"/>
</dbReference>
<dbReference type="GO" id="GO:0016125">
    <property type="term" value="P:sterol metabolic process"/>
    <property type="evidence" value="ECO:0007669"/>
    <property type="project" value="TreeGrafter"/>
</dbReference>
<keyword evidence="8" id="KW-0876">Taxol biosynthesis</keyword>
<evidence type="ECO:0000256" key="7">
    <source>
        <dbReference type="ARBA" id="ARBA00023033"/>
    </source>
</evidence>
<comment type="similarity">
    <text evidence="2 10">Belongs to the cytochrome P450 family.</text>
</comment>
<keyword evidence="11" id="KW-0472">Membrane</keyword>
<comment type="caution">
    <text evidence="12">The sequence shown here is derived from an EMBL/GenBank/DDBJ whole genome shotgun (WGS) entry which is preliminary data.</text>
</comment>
<dbReference type="InterPro" id="IPR017972">
    <property type="entry name" value="Cyt_P450_CS"/>
</dbReference>
<dbReference type="EMBL" id="JAHRHJ020000009">
    <property type="protein sequence ID" value="KAH9300639.1"/>
    <property type="molecule type" value="Genomic_DNA"/>
</dbReference>